<evidence type="ECO:0000256" key="4">
    <source>
        <dbReference type="SAM" id="Phobius"/>
    </source>
</evidence>
<dbReference type="STRING" id="1036808.A0A0C3DKS4"/>
<keyword evidence="4" id="KW-0812">Transmembrane</keyword>
<accession>A0A0C3DKS4</accession>
<evidence type="ECO:0000259" key="6">
    <source>
        <dbReference type="PROSITE" id="PS51767"/>
    </source>
</evidence>
<sequence length="556" mass="58624">MLHSSWITTLCLHLALWLVTGTTAGSTAHIRAILQAGQLITNYTSPTNPGLGIAPVSQAPDGTYYVVLEAGQITFRATIDTGSADTWLVSTACTTAPCEAVPRYPLQYDSPTFVSVNNNASVFNISYADGTAASGFIARESISLSNVTVPNQAFGLVTESNVTLTDKISGVLGLGFPRLSEIYTTTANATPFFGTLSAQGILDYPLFGLSLTRNTSGSITLGAIDASVVQNVSGIVWNEVVPFSPIGTQSNTSGYLHWAIYMSQFSVNGTDLTPMPTYPGTVDNSSITLLDVGATGLYGPYQDVTRLYSLIPGSRLVDSSGQWAIPCSTTVTISFTFGDNNTFVLQPTDYIIGPASGNPNLCLSWPKASPPSSDGIDWQLGVPFLRTVYSVWSYGIDYKEPPMIGLYAPPNASAIVESPTSISAFLSSVSVTVATTLPNYVLATPSFTTPPYTFNTSVPATYGEIVPSELATSTYAPILITPSANLSALPVVSDAYTLTYTDAKGDAVTTTYHISDPSNPLGVPPGWNGARSVRIPFMGLGTSFLVVAATAAWILL</sequence>
<keyword evidence="5" id="KW-0732">Signal</keyword>
<keyword evidence="4" id="KW-1133">Transmembrane helix</keyword>
<comment type="similarity">
    <text evidence="1">Belongs to the peptidase A1 family.</text>
</comment>
<organism evidence="7 8">
    <name type="scientific">Scleroderma citrinum Foug A</name>
    <dbReference type="NCBI Taxonomy" id="1036808"/>
    <lineage>
        <taxon>Eukaryota</taxon>
        <taxon>Fungi</taxon>
        <taxon>Dikarya</taxon>
        <taxon>Basidiomycota</taxon>
        <taxon>Agaricomycotina</taxon>
        <taxon>Agaricomycetes</taxon>
        <taxon>Agaricomycetidae</taxon>
        <taxon>Boletales</taxon>
        <taxon>Sclerodermatineae</taxon>
        <taxon>Sclerodermataceae</taxon>
        <taxon>Scleroderma</taxon>
    </lineage>
</organism>
<dbReference type="InterPro" id="IPR033121">
    <property type="entry name" value="PEPTIDASE_A1"/>
</dbReference>
<feature type="active site" evidence="2">
    <location>
        <position position="291"/>
    </location>
</feature>
<dbReference type="InParanoid" id="A0A0C3DKS4"/>
<evidence type="ECO:0000256" key="2">
    <source>
        <dbReference type="PIRSR" id="PIRSR601461-1"/>
    </source>
</evidence>
<dbReference type="GO" id="GO:0006508">
    <property type="term" value="P:proteolysis"/>
    <property type="evidence" value="ECO:0007669"/>
    <property type="project" value="InterPro"/>
</dbReference>
<dbReference type="PRINTS" id="PR00792">
    <property type="entry name" value="PEPSIN"/>
</dbReference>
<dbReference type="CDD" id="cd05471">
    <property type="entry name" value="pepsin_like"/>
    <property type="match status" value="1"/>
</dbReference>
<feature type="transmembrane region" description="Helical" evidence="4">
    <location>
        <begin position="535"/>
        <end position="555"/>
    </location>
</feature>
<evidence type="ECO:0000256" key="3">
    <source>
        <dbReference type="PIRSR" id="PIRSR601461-2"/>
    </source>
</evidence>
<evidence type="ECO:0000313" key="7">
    <source>
        <dbReference type="EMBL" id="KIM56909.1"/>
    </source>
</evidence>
<dbReference type="SUPFAM" id="SSF50630">
    <property type="entry name" value="Acid proteases"/>
    <property type="match status" value="1"/>
</dbReference>
<reference evidence="7 8" key="1">
    <citation type="submission" date="2014-04" db="EMBL/GenBank/DDBJ databases">
        <authorList>
            <consortium name="DOE Joint Genome Institute"/>
            <person name="Kuo A."/>
            <person name="Kohler A."/>
            <person name="Nagy L.G."/>
            <person name="Floudas D."/>
            <person name="Copeland A."/>
            <person name="Barry K.W."/>
            <person name="Cichocki N."/>
            <person name="Veneault-Fourrey C."/>
            <person name="LaButti K."/>
            <person name="Lindquist E.A."/>
            <person name="Lipzen A."/>
            <person name="Lundell T."/>
            <person name="Morin E."/>
            <person name="Murat C."/>
            <person name="Sun H."/>
            <person name="Tunlid A."/>
            <person name="Henrissat B."/>
            <person name="Grigoriev I.V."/>
            <person name="Hibbett D.S."/>
            <person name="Martin F."/>
            <person name="Nordberg H.P."/>
            <person name="Cantor M.N."/>
            <person name="Hua S.X."/>
        </authorList>
    </citation>
    <scope>NUCLEOTIDE SEQUENCE [LARGE SCALE GENOMIC DNA]</scope>
    <source>
        <strain evidence="7 8">Foug A</strain>
    </source>
</reference>
<evidence type="ECO:0000256" key="5">
    <source>
        <dbReference type="SAM" id="SignalP"/>
    </source>
</evidence>
<keyword evidence="4" id="KW-0472">Membrane</keyword>
<dbReference type="PROSITE" id="PS51767">
    <property type="entry name" value="PEPTIDASE_A1"/>
    <property type="match status" value="1"/>
</dbReference>
<reference evidence="8" key="2">
    <citation type="submission" date="2015-01" db="EMBL/GenBank/DDBJ databases">
        <title>Evolutionary Origins and Diversification of the Mycorrhizal Mutualists.</title>
        <authorList>
            <consortium name="DOE Joint Genome Institute"/>
            <consortium name="Mycorrhizal Genomics Consortium"/>
            <person name="Kohler A."/>
            <person name="Kuo A."/>
            <person name="Nagy L.G."/>
            <person name="Floudas D."/>
            <person name="Copeland A."/>
            <person name="Barry K.W."/>
            <person name="Cichocki N."/>
            <person name="Veneault-Fourrey C."/>
            <person name="LaButti K."/>
            <person name="Lindquist E.A."/>
            <person name="Lipzen A."/>
            <person name="Lundell T."/>
            <person name="Morin E."/>
            <person name="Murat C."/>
            <person name="Riley R."/>
            <person name="Ohm R."/>
            <person name="Sun H."/>
            <person name="Tunlid A."/>
            <person name="Henrissat B."/>
            <person name="Grigoriev I.V."/>
            <person name="Hibbett D.S."/>
            <person name="Martin F."/>
        </authorList>
    </citation>
    <scope>NUCLEOTIDE SEQUENCE [LARGE SCALE GENOMIC DNA]</scope>
    <source>
        <strain evidence="8">Foug A</strain>
    </source>
</reference>
<dbReference type="EMBL" id="KN822108">
    <property type="protein sequence ID" value="KIM56909.1"/>
    <property type="molecule type" value="Genomic_DNA"/>
</dbReference>
<proteinExistence type="inferred from homology"/>
<feature type="chain" id="PRO_5002163568" description="Peptidase A1 domain-containing protein" evidence="5">
    <location>
        <begin position="25"/>
        <end position="556"/>
    </location>
</feature>
<feature type="disulfide bond" evidence="3">
    <location>
        <begin position="93"/>
        <end position="98"/>
    </location>
</feature>
<keyword evidence="3" id="KW-1015">Disulfide bond</keyword>
<dbReference type="OrthoDB" id="771136at2759"/>
<dbReference type="Proteomes" id="UP000053989">
    <property type="component" value="Unassembled WGS sequence"/>
</dbReference>
<evidence type="ECO:0000256" key="1">
    <source>
        <dbReference type="ARBA" id="ARBA00007447"/>
    </source>
</evidence>
<dbReference type="InterPro" id="IPR034164">
    <property type="entry name" value="Pepsin-like_dom"/>
</dbReference>
<feature type="active site" evidence="2">
    <location>
        <position position="80"/>
    </location>
</feature>
<name>A0A0C3DKS4_9AGAM</name>
<dbReference type="AlphaFoldDB" id="A0A0C3DKS4"/>
<gene>
    <name evidence="7" type="ORF">SCLCIDRAFT_1219943</name>
</gene>
<dbReference type="InterPro" id="IPR021109">
    <property type="entry name" value="Peptidase_aspartic_dom_sf"/>
</dbReference>
<dbReference type="PANTHER" id="PTHR47966:SF74">
    <property type="entry name" value="AGR407CP"/>
    <property type="match status" value="1"/>
</dbReference>
<dbReference type="Gene3D" id="2.40.70.10">
    <property type="entry name" value="Acid Proteases"/>
    <property type="match status" value="2"/>
</dbReference>
<keyword evidence="8" id="KW-1185">Reference proteome</keyword>
<dbReference type="GO" id="GO:0004190">
    <property type="term" value="F:aspartic-type endopeptidase activity"/>
    <property type="evidence" value="ECO:0007669"/>
    <property type="project" value="InterPro"/>
</dbReference>
<dbReference type="InterPro" id="IPR001461">
    <property type="entry name" value="Aspartic_peptidase_A1"/>
</dbReference>
<feature type="domain" description="Peptidase A1" evidence="6">
    <location>
        <begin position="64"/>
        <end position="407"/>
    </location>
</feature>
<dbReference type="HOGENOM" id="CLU_037038_0_0_1"/>
<protein>
    <recommendedName>
        <fullName evidence="6">Peptidase A1 domain-containing protein</fullName>
    </recommendedName>
</protein>
<dbReference type="Pfam" id="PF00026">
    <property type="entry name" value="Asp"/>
    <property type="match status" value="1"/>
</dbReference>
<dbReference type="PANTHER" id="PTHR47966">
    <property type="entry name" value="BETA-SITE APP-CLEAVING ENZYME, ISOFORM A-RELATED"/>
    <property type="match status" value="1"/>
</dbReference>
<evidence type="ECO:0000313" key="8">
    <source>
        <dbReference type="Proteomes" id="UP000053989"/>
    </source>
</evidence>
<feature type="signal peptide" evidence="5">
    <location>
        <begin position="1"/>
        <end position="24"/>
    </location>
</feature>